<evidence type="ECO:0000313" key="1">
    <source>
        <dbReference type="EMBL" id="VDM42311.1"/>
    </source>
</evidence>
<accession>A0A183UR70</accession>
<sequence>MQGRLLPKINESIFRVVPAMEFEVEKLIEQAKVVRNDYAKAAQMAVRGADERKRKPSLGKSRFIFRTYPRVAFHMKDLRQALGGPNETKQPGRKWE</sequence>
<dbReference type="Proteomes" id="UP000050794">
    <property type="component" value="Unassembled WGS sequence"/>
</dbReference>
<reference evidence="3" key="1">
    <citation type="submission" date="2016-06" db="UniProtKB">
        <authorList>
            <consortium name="WormBaseParasite"/>
        </authorList>
    </citation>
    <scope>IDENTIFICATION</scope>
</reference>
<name>A0A183UR70_TOXCA</name>
<gene>
    <name evidence="1" type="ORF">TCNE_LOCUS10990</name>
</gene>
<proteinExistence type="predicted"/>
<protein>
    <submittedName>
        <fullName evidence="3">30S ribosomal protein S21</fullName>
    </submittedName>
</protein>
<evidence type="ECO:0000313" key="3">
    <source>
        <dbReference type="WBParaSite" id="TCNE_0001099001-mRNA-1"/>
    </source>
</evidence>
<dbReference type="EMBL" id="UYWY01020693">
    <property type="protein sequence ID" value="VDM42311.1"/>
    <property type="molecule type" value="Genomic_DNA"/>
</dbReference>
<reference evidence="1 2" key="2">
    <citation type="submission" date="2018-11" db="EMBL/GenBank/DDBJ databases">
        <authorList>
            <consortium name="Pathogen Informatics"/>
        </authorList>
    </citation>
    <scope>NUCLEOTIDE SEQUENCE [LARGE SCALE GENOMIC DNA]</scope>
</reference>
<dbReference type="WBParaSite" id="TCNE_0001099001-mRNA-1">
    <property type="protein sequence ID" value="TCNE_0001099001-mRNA-1"/>
    <property type="gene ID" value="TCNE_0001099001"/>
</dbReference>
<evidence type="ECO:0000313" key="2">
    <source>
        <dbReference type="Proteomes" id="UP000050794"/>
    </source>
</evidence>
<keyword evidence="2" id="KW-1185">Reference proteome</keyword>
<dbReference type="AlphaFoldDB" id="A0A183UR70"/>
<organism evidence="2 3">
    <name type="scientific">Toxocara canis</name>
    <name type="common">Canine roundworm</name>
    <dbReference type="NCBI Taxonomy" id="6265"/>
    <lineage>
        <taxon>Eukaryota</taxon>
        <taxon>Metazoa</taxon>
        <taxon>Ecdysozoa</taxon>
        <taxon>Nematoda</taxon>
        <taxon>Chromadorea</taxon>
        <taxon>Rhabditida</taxon>
        <taxon>Spirurina</taxon>
        <taxon>Ascaridomorpha</taxon>
        <taxon>Ascaridoidea</taxon>
        <taxon>Toxocaridae</taxon>
        <taxon>Toxocara</taxon>
    </lineage>
</organism>